<dbReference type="SUPFAM" id="SSF143081">
    <property type="entry name" value="BB1717-like"/>
    <property type="match status" value="1"/>
</dbReference>
<evidence type="ECO:0000256" key="6">
    <source>
        <dbReference type="ARBA" id="ARBA00023125"/>
    </source>
</evidence>
<keyword evidence="10" id="KW-1185">Reference proteome</keyword>
<accession>A0ABZ2MC71</accession>
<evidence type="ECO:0000256" key="7">
    <source>
        <dbReference type="ARBA" id="ARBA00023239"/>
    </source>
</evidence>
<keyword evidence="4 8" id="KW-0378">Hydrolase</keyword>
<dbReference type="PANTHER" id="PTHR13604">
    <property type="entry name" value="DC12-RELATED"/>
    <property type="match status" value="1"/>
</dbReference>
<keyword evidence="3" id="KW-0227">DNA damage</keyword>
<evidence type="ECO:0000256" key="3">
    <source>
        <dbReference type="ARBA" id="ARBA00022763"/>
    </source>
</evidence>
<keyword evidence="2 8" id="KW-0645">Protease</keyword>
<comment type="similarity">
    <text evidence="1 8">Belongs to the SOS response-associated peptidase family.</text>
</comment>
<dbReference type="InterPro" id="IPR036590">
    <property type="entry name" value="SRAP-like"/>
</dbReference>
<dbReference type="Proteomes" id="UP001370348">
    <property type="component" value="Chromosome"/>
</dbReference>
<dbReference type="EMBL" id="CP089984">
    <property type="protein sequence ID" value="WXB20115.1"/>
    <property type="molecule type" value="Genomic_DNA"/>
</dbReference>
<keyword evidence="7" id="KW-0456">Lyase</keyword>
<evidence type="ECO:0000313" key="10">
    <source>
        <dbReference type="Proteomes" id="UP001370348"/>
    </source>
</evidence>
<protein>
    <recommendedName>
        <fullName evidence="8">Abasic site processing protein</fullName>
        <ecNumber evidence="8">3.4.-.-</ecNumber>
    </recommendedName>
</protein>
<dbReference type="EC" id="3.4.-.-" evidence="8"/>
<gene>
    <name evidence="9" type="ORF">LZC94_23200</name>
</gene>
<organism evidence="9 10">
    <name type="scientific">Pendulispora albinea</name>
    <dbReference type="NCBI Taxonomy" id="2741071"/>
    <lineage>
        <taxon>Bacteria</taxon>
        <taxon>Pseudomonadati</taxon>
        <taxon>Myxococcota</taxon>
        <taxon>Myxococcia</taxon>
        <taxon>Myxococcales</taxon>
        <taxon>Sorangiineae</taxon>
        <taxon>Pendulisporaceae</taxon>
        <taxon>Pendulispora</taxon>
    </lineage>
</organism>
<name>A0ABZ2MC71_9BACT</name>
<dbReference type="InterPro" id="IPR003738">
    <property type="entry name" value="SRAP"/>
</dbReference>
<keyword evidence="5" id="KW-0190">Covalent protein-DNA linkage</keyword>
<evidence type="ECO:0000256" key="4">
    <source>
        <dbReference type="ARBA" id="ARBA00022801"/>
    </source>
</evidence>
<evidence type="ECO:0000256" key="5">
    <source>
        <dbReference type="ARBA" id="ARBA00023124"/>
    </source>
</evidence>
<evidence type="ECO:0000256" key="8">
    <source>
        <dbReference type="RuleBase" id="RU364100"/>
    </source>
</evidence>
<sequence>MCGRGDVDYSAKKIREAFANLGELEVHFELAAPRHNVSPTDPVPVVRREGAHLTLDAVPWGVRDPKSNAKRPVTLVRAESVEHGSLASRARGLVVFSKFYEWQGEKGQKRRPYAVAALDRRLLALAALCKRTVTDQGEVLESCTIITQPALGPLVEIHDRMPVLVPPAHFGTWLDPEAKTDAALTLVRAEAPQLADALEPFPEDPYVLAHGPRVTKSNPQRTLF</sequence>
<dbReference type="PANTHER" id="PTHR13604:SF0">
    <property type="entry name" value="ABASIC SITE PROCESSING PROTEIN HMCES"/>
    <property type="match status" value="1"/>
</dbReference>
<evidence type="ECO:0000313" key="9">
    <source>
        <dbReference type="EMBL" id="WXB20115.1"/>
    </source>
</evidence>
<evidence type="ECO:0000256" key="1">
    <source>
        <dbReference type="ARBA" id="ARBA00008136"/>
    </source>
</evidence>
<dbReference type="RefSeq" id="WP_394829719.1">
    <property type="nucleotide sequence ID" value="NZ_CP089984.1"/>
</dbReference>
<dbReference type="Gene3D" id="3.90.1680.10">
    <property type="entry name" value="SOS response associated peptidase-like"/>
    <property type="match status" value="1"/>
</dbReference>
<keyword evidence="6" id="KW-0238">DNA-binding</keyword>
<dbReference type="Pfam" id="PF02586">
    <property type="entry name" value="SRAP"/>
    <property type="match status" value="1"/>
</dbReference>
<evidence type="ECO:0000256" key="2">
    <source>
        <dbReference type="ARBA" id="ARBA00022670"/>
    </source>
</evidence>
<proteinExistence type="inferred from homology"/>
<reference evidence="9 10" key="1">
    <citation type="submission" date="2021-12" db="EMBL/GenBank/DDBJ databases">
        <title>Discovery of the Pendulisporaceae a myxobacterial family with distinct sporulation behavior and unique specialized metabolism.</title>
        <authorList>
            <person name="Garcia R."/>
            <person name="Popoff A."/>
            <person name="Bader C.D."/>
            <person name="Loehr J."/>
            <person name="Walesch S."/>
            <person name="Walt C."/>
            <person name="Boldt J."/>
            <person name="Bunk B."/>
            <person name="Haeckl F.J.F.P.J."/>
            <person name="Gunesch A.P."/>
            <person name="Birkelbach J."/>
            <person name="Nuebel U."/>
            <person name="Pietschmann T."/>
            <person name="Bach T."/>
            <person name="Mueller R."/>
        </authorList>
    </citation>
    <scope>NUCLEOTIDE SEQUENCE [LARGE SCALE GENOMIC DNA]</scope>
    <source>
        <strain evidence="9 10">MSr11954</strain>
    </source>
</reference>